<feature type="transmembrane region" description="Helical" evidence="2">
    <location>
        <begin position="65"/>
        <end position="83"/>
    </location>
</feature>
<evidence type="ECO:0000256" key="2">
    <source>
        <dbReference type="SAM" id="Phobius"/>
    </source>
</evidence>
<name>U6GSV3_EIMAC</name>
<dbReference type="Proteomes" id="UP000018050">
    <property type="component" value="Unassembled WGS sequence"/>
</dbReference>
<dbReference type="VEuPathDB" id="ToxoDB:EAH_00027440"/>
<protein>
    <submittedName>
        <fullName evidence="3">Uncharacterized protein</fullName>
    </submittedName>
</protein>
<organism evidence="3 4">
    <name type="scientific">Eimeria acervulina</name>
    <name type="common">Coccidian parasite</name>
    <dbReference type="NCBI Taxonomy" id="5801"/>
    <lineage>
        <taxon>Eukaryota</taxon>
        <taxon>Sar</taxon>
        <taxon>Alveolata</taxon>
        <taxon>Apicomplexa</taxon>
        <taxon>Conoidasida</taxon>
        <taxon>Coccidia</taxon>
        <taxon>Eucoccidiorida</taxon>
        <taxon>Eimeriorina</taxon>
        <taxon>Eimeriidae</taxon>
        <taxon>Eimeria</taxon>
    </lineage>
</organism>
<keyword evidence="2" id="KW-0472">Membrane</keyword>
<dbReference type="RefSeq" id="XP_013248214.1">
    <property type="nucleotide sequence ID" value="XM_013392760.1"/>
</dbReference>
<feature type="region of interest" description="Disordered" evidence="1">
    <location>
        <begin position="1"/>
        <end position="26"/>
    </location>
</feature>
<evidence type="ECO:0000256" key="1">
    <source>
        <dbReference type="SAM" id="MobiDB-lite"/>
    </source>
</evidence>
<dbReference type="EMBL" id="HG672314">
    <property type="protein sequence ID" value="CDI82358.1"/>
    <property type="molecule type" value="Genomic_DNA"/>
</dbReference>
<dbReference type="GeneID" id="25270814"/>
<dbReference type="AlphaFoldDB" id="U6GSV3"/>
<proteinExistence type="predicted"/>
<sequence length="418" mass="46391">MDIMGSEKPNSELEVGAAANAAHPPQTSALSDVTEFSQEDDLNIGDEQDSFVETYTKRNKFVGSAVNRMIAILLMFVLVLGGWRLAVGDKKRRVLGEKVPTDEEGIRKMVEDLVMSTQRFSDEWNSSSREVRDAFNSNFTCSLWRKCDTVETVPEFLRRNVGNIDALSHFNTEVGLLERRGRALRVLLWQAVAEAGRTRLKQLKDLEIFSERNEDCPLVMLRKYAGAKSIADYSCKDGEATFGHFCRRLAAWGFVGLNTTDDSGPVVPVKLADRVADLVYLKKAASDGDAAVTAIFDTFVATVERAQQGLDDAERERLEGYLLDVDGRQFPISRLARHISTIEDARRDSGVTAADVEKMRKGWSAGGLQRAAIKLLSEQHVSYSVSVDIKRSSLHGWIRASDLSLPDQTVLEVAIALT</sequence>
<keyword evidence="2" id="KW-0812">Transmembrane</keyword>
<keyword evidence="4" id="KW-1185">Reference proteome</keyword>
<reference evidence="3" key="2">
    <citation type="submission" date="2013-10" db="EMBL/GenBank/DDBJ databases">
        <authorList>
            <person name="Aslett M."/>
        </authorList>
    </citation>
    <scope>NUCLEOTIDE SEQUENCE</scope>
    <source>
        <strain evidence="3">Houghton</strain>
    </source>
</reference>
<keyword evidence="2" id="KW-1133">Transmembrane helix</keyword>
<accession>U6GSV3</accession>
<reference evidence="3" key="1">
    <citation type="submission" date="2013-10" db="EMBL/GenBank/DDBJ databases">
        <title>Genomic analysis of the causative agents of coccidiosis in chickens.</title>
        <authorList>
            <person name="Reid A.J."/>
            <person name="Blake D."/>
            <person name="Billington K."/>
            <person name="Browne H."/>
            <person name="Dunn M."/>
            <person name="Hung S."/>
            <person name="Kawahara F."/>
            <person name="Miranda-Saavedra D."/>
            <person name="Mourier T."/>
            <person name="Nagra H."/>
            <person name="Otto T.D."/>
            <person name="Rawlings N."/>
            <person name="Sanchez A."/>
            <person name="Sanders M."/>
            <person name="Subramaniam C."/>
            <person name="Tay Y."/>
            <person name="Dear P."/>
            <person name="Doerig C."/>
            <person name="Gruber A."/>
            <person name="Parkinson J."/>
            <person name="Shirley M."/>
            <person name="Wan K.L."/>
            <person name="Berriman M."/>
            <person name="Tomley F."/>
            <person name="Pain A."/>
        </authorList>
    </citation>
    <scope>NUCLEOTIDE SEQUENCE</scope>
    <source>
        <strain evidence="3">Houghton</strain>
    </source>
</reference>
<evidence type="ECO:0000313" key="3">
    <source>
        <dbReference type="EMBL" id="CDI82358.1"/>
    </source>
</evidence>
<evidence type="ECO:0000313" key="4">
    <source>
        <dbReference type="Proteomes" id="UP000018050"/>
    </source>
</evidence>
<gene>
    <name evidence="3" type="ORF">EAH_00027440</name>
</gene>